<dbReference type="InterPro" id="IPR009057">
    <property type="entry name" value="Homeodomain-like_sf"/>
</dbReference>
<evidence type="ECO:0000259" key="3">
    <source>
        <dbReference type="PROSITE" id="PS50977"/>
    </source>
</evidence>
<dbReference type="Proteomes" id="UP000247763">
    <property type="component" value="Chromosome"/>
</dbReference>
<dbReference type="KEGG" id="phb:HYN04_10000"/>
<protein>
    <submittedName>
        <fullName evidence="4">TetR/AcrR family transcriptional regulator</fullName>
    </submittedName>
</protein>
<dbReference type="Gene3D" id="1.10.357.10">
    <property type="entry name" value="Tetracycline Repressor, domain 2"/>
    <property type="match status" value="1"/>
</dbReference>
<dbReference type="OrthoDB" id="2356263at2"/>
<dbReference type="EMBL" id="CP029479">
    <property type="protein sequence ID" value="AWM78055.1"/>
    <property type="molecule type" value="Genomic_DNA"/>
</dbReference>
<dbReference type="Pfam" id="PF00440">
    <property type="entry name" value="TetR_N"/>
    <property type="match status" value="1"/>
</dbReference>
<dbReference type="PROSITE" id="PS50977">
    <property type="entry name" value="HTH_TETR_2"/>
    <property type="match status" value="1"/>
</dbReference>
<sequence length="185" mass="19324">MTVRAAQRQVVTERLAGHLLATGLSRTSVRQLAAAAGVSDRMLLYYFRDKAEALGEAMGHVAAQLGGRLEAALPAGARLSPERLLAESARIVTAPDVRPFMALWMEVIAAAARGEAPFAGIAGQVTAGFLGWIETRLDIEDAERRAATAGLILAAVDGLALLEIGAGAPAALAAAERARDLRFTP</sequence>
<organism evidence="4 5">
    <name type="scientific">Phenylobacterium parvum</name>
    <dbReference type="NCBI Taxonomy" id="2201350"/>
    <lineage>
        <taxon>Bacteria</taxon>
        <taxon>Pseudomonadati</taxon>
        <taxon>Pseudomonadota</taxon>
        <taxon>Alphaproteobacteria</taxon>
        <taxon>Caulobacterales</taxon>
        <taxon>Caulobacteraceae</taxon>
        <taxon>Phenylobacterium</taxon>
    </lineage>
</organism>
<dbReference type="RefSeq" id="WP_110450622.1">
    <property type="nucleotide sequence ID" value="NZ_CP029479.1"/>
</dbReference>
<name>A0A2Z3HT97_9CAUL</name>
<accession>A0A2Z3HT97</accession>
<reference evidence="5" key="1">
    <citation type="submission" date="2018-05" db="EMBL/GenBank/DDBJ databases">
        <title>Genome sequencing of Phenylobacterium sp. HYN0004.</title>
        <authorList>
            <person name="Yi H."/>
            <person name="Baek C."/>
        </authorList>
    </citation>
    <scope>NUCLEOTIDE SEQUENCE [LARGE SCALE GENOMIC DNA]</scope>
    <source>
        <strain evidence="5">HYN0004</strain>
    </source>
</reference>
<feature type="DNA-binding region" description="H-T-H motif" evidence="2">
    <location>
        <begin position="28"/>
        <end position="47"/>
    </location>
</feature>
<dbReference type="GO" id="GO:0003677">
    <property type="term" value="F:DNA binding"/>
    <property type="evidence" value="ECO:0007669"/>
    <property type="project" value="UniProtKB-UniRule"/>
</dbReference>
<keyword evidence="1 2" id="KW-0238">DNA-binding</keyword>
<dbReference type="InterPro" id="IPR001647">
    <property type="entry name" value="HTH_TetR"/>
</dbReference>
<dbReference type="AlphaFoldDB" id="A0A2Z3HT97"/>
<gene>
    <name evidence="4" type="ORF">HYN04_10000</name>
</gene>
<evidence type="ECO:0000256" key="2">
    <source>
        <dbReference type="PROSITE-ProRule" id="PRU00335"/>
    </source>
</evidence>
<keyword evidence="5" id="KW-1185">Reference proteome</keyword>
<feature type="domain" description="HTH tetR-type" evidence="3">
    <location>
        <begin position="5"/>
        <end position="65"/>
    </location>
</feature>
<dbReference type="SUPFAM" id="SSF46689">
    <property type="entry name" value="Homeodomain-like"/>
    <property type="match status" value="1"/>
</dbReference>
<evidence type="ECO:0000256" key="1">
    <source>
        <dbReference type="ARBA" id="ARBA00023125"/>
    </source>
</evidence>
<evidence type="ECO:0000313" key="4">
    <source>
        <dbReference type="EMBL" id="AWM78055.1"/>
    </source>
</evidence>
<evidence type="ECO:0000313" key="5">
    <source>
        <dbReference type="Proteomes" id="UP000247763"/>
    </source>
</evidence>
<proteinExistence type="predicted"/>